<dbReference type="SUPFAM" id="SSF47336">
    <property type="entry name" value="ACP-like"/>
    <property type="match status" value="1"/>
</dbReference>
<organism evidence="2 3">
    <name type="scientific">Sinomonas flava</name>
    <dbReference type="NCBI Taxonomy" id="496857"/>
    <lineage>
        <taxon>Bacteria</taxon>
        <taxon>Bacillati</taxon>
        <taxon>Actinomycetota</taxon>
        <taxon>Actinomycetes</taxon>
        <taxon>Micrococcales</taxon>
        <taxon>Micrococcaceae</taxon>
        <taxon>Sinomonas</taxon>
    </lineage>
</organism>
<protein>
    <recommendedName>
        <fullName evidence="1">Carrier domain-containing protein</fullName>
    </recommendedName>
</protein>
<dbReference type="EMBL" id="BAAAQW010000003">
    <property type="protein sequence ID" value="GAA2197411.1"/>
    <property type="molecule type" value="Genomic_DNA"/>
</dbReference>
<comment type="caution">
    <text evidence="2">The sequence shown here is derived from an EMBL/GenBank/DDBJ whole genome shotgun (WGS) entry which is preliminary data.</text>
</comment>
<feature type="domain" description="Carrier" evidence="1">
    <location>
        <begin position="4"/>
        <end position="80"/>
    </location>
</feature>
<dbReference type="InterPro" id="IPR036736">
    <property type="entry name" value="ACP-like_sf"/>
</dbReference>
<dbReference type="Proteomes" id="UP001500432">
    <property type="component" value="Unassembled WGS sequence"/>
</dbReference>
<dbReference type="RefSeq" id="WP_344298247.1">
    <property type="nucleotide sequence ID" value="NZ_BAAAQW010000003.1"/>
</dbReference>
<dbReference type="Gene3D" id="1.10.1200.10">
    <property type="entry name" value="ACP-like"/>
    <property type="match status" value="1"/>
</dbReference>
<accession>A0ABN3BKH3</accession>
<dbReference type="PROSITE" id="PS50075">
    <property type="entry name" value="CARRIER"/>
    <property type="match status" value="1"/>
</dbReference>
<dbReference type="InterPro" id="IPR009081">
    <property type="entry name" value="PP-bd_ACP"/>
</dbReference>
<keyword evidence="3" id="KW-1185">Reference proteome</keyword>
<gene>
    <name evidence="2" type="ORF">GCM10009849_06200</name>
</gene>
<evidence type="ECO:0000313" key="3">
    <source>
        <dbReference type="Proteomes" id="UP001500432"/>
    </source>
</evidence>
<reference evidence="2 3" key="1">
    <citation type="journal article" date="2019" name="Int. J. Syst. Evol. Microbiol.">
        <title>The Global Catalogue of Microorganisms (GCM) 10K type strain sequencing project: providing services to taxonomists for standard genome sequencing and annotation.</title>
        <authorList>
            <consortium name="The Broad Institute Genomics Platform"/>
            <consortium name="The Broad Institute Genome Sequencing Center for Infectious Disease"/>
            <person name="Wu L."/>
            <person name="Ma J."/>
        </authorList>
    </citation>
    <scope>NUCLEOTIDE SEQUENCE [LARGE SCALE GENOMIC DNA]</scope>
    <source>
        <strain evidence="2 3">JCM 16034</strain>
    </source>
</reference>
<proteinExistence type="predicted"/>
<sequence>MTPTDPRAAVTAALREIAPEIEPEEIDDADRLRQDFDLDSLDFLRLIEQIAQTTGVDVPERDYAQVGTFGGLVAYVAAHGTA</sequence>
<evidence type="ECO:0000259" key="1">
    <source>
        <dbReference type="PROSITE" id="PS50075"/>
    </source>
</evidence>
<dbReference type="Pfam" id="PF00550">
    <property type="entry name" value="PP-binding"/>
    <property type="match status" value="1"/>
</dbReference>
<name>A0ABN3BKH3_9MICC</name>
<evidence type="ECO:0000313" key="2">
    <source>
        <dbReference type="EMBL" id="GAA2197411.1"/>
    </source>
</evidence>